<proteinExistence type="predicted"/>
<dbReference type="EMBL" id="BMNH01000027">
    <property type="protein sequence ID" value="GGO78934.1"/>
    <property type="molecule type" value="Genomic_DNA"/>
</dbReference>
<reference evidence="1" key="2">
    <citation type="submission" date="2020-09" db="EMBL/GenBank/DDBJ databases">
        <authorList>
            <person name="Sun Q."/>
            <person name="Zhou Y."/>
        </authorList>
    </citation>
    <scope>NUCLEOTIDE SEQUENCE</scope>
    <source>
        <strain evidence="1">CGMCC 4.7368</strain>
    </source>
</reference>
<organism evidence="1 2">
    <name type="scientific">Nonomuraea cavernae</name>
    <dbReference type="NCBI Taxonomy" id="2045107"/>
    <lineage>
        <taxon>Bacteria</taxon>
        <taxon>Bacillati</taxon>
        <taxon>Actinomycetota</taxon>
        <taxon>Actinomycetes</taxon>
        <taxon>Streptosporangiales</taxon>
        <taxon>Streptosporangiaceae</taxon>
        <taxon>Nonomuraea</taxon>
    </lineage>
</organism>
<accession>A0A917ZC18</accession>
<gene>
    <name evidence="1" type="ORF">GCM10012289_62060</name>
</gene>
<reference evidence="1" key="1">
    <citation type="journal article" date="2014" name="Int. J. Syst. Evol. Microbiol.">
        <title>Complete genome sequence of Corynebacterium casei LMG S-19264T (=DSM 44701T), isolated from a smear-ripened cheese.</title>
        <authorList>
            <consortium name="US DOE Joint Genome Institute (JGI-PGF)"/>
            <person name="Walter F."/>
            <person name="Albersmeier A."/>
            <person name="Kalinowski J."/>
            <person name="Ruckert C."/>
        </authorList>
    </citation>
    <scope>NUCLEOTIDE SEQUENCE</scope>
    <source>
        <strain evidence="1">CGMCC 4.7368</strain>
    </source>
</reference>
<name>A0A917ZC18_9ACTN</name>
<evidence type="ECO:0000313" key="1">
    <source>
        <dbReference type="EMBL" id="GGO78934.1"/>
    </source>
</evidence>
<sequence>MNLLPIPAPPTFRSADNFRARDLNEQSLSDELLRLPAALRRREELEATPLASNLSGQPAALPCA</sequence>
<keyword evidence="2" id="KW-1185">Reference proteome</keyword>
<evidence type="ECO:0000313" key="2">
    <source>
        <dbReference type="Proteomes" id="UP000646523"/>
    </source>
</evidence>
<comment type="caution">
    <text evidence="1">The sequence shown here is derived from an EMBL/GenBank/DDBJ whole genome shotgun (WGS) entry which is preliminary data.</text>
</comment>
<dbReference type="AlphaFoldDB" id="A0A917ZC18"/>
<protein>
    <submittedName>
        <fullName evidence="1">Uncharacterized protein</fullName>
    </submittedName>
</protein>
<dbReference type="Proteomes" id="UP000646523">
    <property type="component" value="Unassembled WGS sequence"/>
</dbReference>